<proteinExistence type="predicted"/>
<name>A0ABT9NX96_9ACTN</name>
<accession>A0ABT9NX96</accession>
<evidence type="ECO:0000313" key="1">
    <source>
        <dbReference type="EMBL" id="MDP9825052.1"/>
    </source>
</evidence>
<comment type="caution">
    <text evidence="1">The sequence shown here is derived from an EMBL/GenBank/DDBJ whole genome shotgun (WGS) entry which is preliminary data.</text>
</comment>
<protein>
    <submittedName>
        <fullName evidence="1">Uncharacterized protein</fullName>
    </submittedName>
</protein>
<sequence length="182" mass="20535">MTPSSPSTAPTRTLRIVRQGRHVASTEREIEPNEQMALAMLFSQAFDDTETHDRPLVVKQRIARDTGNLQRLRRTLTDVSDPGRRAETQAAMRTLTEHIMAGNTALDAMIEQGRTRRWGPNDFESGDRVRYLSAWYEVVAVGPIGLTVRFRRPRDGSTWDVPAEYAKVTGRRRDGVEDVDAA</sequence>
<gene>
    <name evidence="1" type="ORF">J2S57_000801</name>
</gene>
<evidence type="ECO:0000313" key="2">
    <source>
        <dbReference type="Proteomes" id="UP001235712"/>
    </source>
</evidence>
<dbReference type="RefSeq" id="WP_307238438.1">
    <property type="nucleotide sequence ID" value="NZ_JAUSQZ010000001.1"/>
</dbReference>
<keyword evidence="2" id="KW-1185">Reference proteome</keyword>
<organism evidence="1 2">
    <name type="scientific">Kineosporia succinea</name>
    <dbReference type="NCBI Taxonomy" id="84632"/>
    <lineage>
        <taxon>Bacteria</taxon>
        <taxon>Bacillati</taxon>
        <taxon>Actinomycetota</taxon>
        <taxon>Actinomycetes</taxon>
        <taxon>Kineosporiales</taxon>
        <taxon>Kineosporiaceae</taxon>
        <taxon>Kineosporia</taxon>
    </lineage>
</organism>
<dbReference type="Proteomes" id="UP001235712">
    <property type="component" value="Unassembled WGS sequence"/>
</dbReference>
<dbReference type="EMBL" id="JAUSQZ010000001">
    <property type="protein sequence ID" value="MDP9825052.1"/>
    <property type="molecule type" value="Genomic_DNA"/>
</dbReference>
<reference evidence="1 2" key="1">
    <citation type="submission" date="2023-07" db="EMBL/GenBank/DDBJ databases">
        <title>Sequencing the genomes of 1000 actinobacteria strains.</title>
        <authorList>
            <person name="Klenk H.-P."/>
        </authorList>
    </citation>
    <scope>NUCLEOTIDE SEQUENCE [LARGE SCALE GENOMIC DNA]</scope>
    <source>
        <strain evidence="1 2">DSM 44388</strain>
    </source>
</reference>